<evidence type="ECO:0008006" key="3">
    <source>
        <dbReference type="Google" id="ProtNLM"/>
    </source>
</evidence>
<dbReference type="Proteomes" id="UP000034488">
    <property type="component" value="Unassembled WGS sequence"/>
</dbReference>
<sequence length="129" mass="15277">MHILEYLFPRQCLICSRVGFDICDKCFTTIKHTLPECFVCNKLSNGYRCHKKCFNISVQCLTGWYLTKSLRLNLDKQKSLQIYSSYIYLLNKLVSGIQLDNYKIYPLSSTRNQRINDYLASFEECIDYR</sequence>
<organism evidence="1 2">
    <name type="scientific">candidate division WS6 bacterium GW2011_GWB1_33_6</name>
    <dbReference type="NCBI Taxonomy" id="1619088"/>
    <lineage>
        <taxon>Bacteria</taxon>
        <taxon>Candidatus Dojkabacteria</taxon>
    </lineage>
</organism>
<accession>A0A0G0DIV1</accession>
<evidence type="ECO:0000313" key="1">
    <source>
        <dbReference type="EMBL" id="KKP55292.1"/>
    </source>
</evidence>
<comment type="caution">
    <text evidence="1">The sequence shown here is derived from an EMBL/GenBank/DDBJ whole genome shotgun (WGS) entry which is preliminary data.</text>
</comment>
<reference evidence="1 2" key="1">
    <citation type="journal article" date="2015" name="Nature">
        <title>rRNA introns, odd ribosomes, and small enigmatic genomes across a large radiation of phyla.</title>
        <authorList>
            <person name="Brown C.T."/>
            <person name="Hug L.A."/>
            <person name="Thomas B.C."/>
            <person name="Sharon I."/>
            <person name="Castelle C.J."/>
            <person name="Singh A."/>
            <person name="Wilkins M.J."/>
            <person name="Williams K.H."/>
            <person name="Banfield J.F."/>
        </authorList>
    </citation>
    <scope>NUCLEOTIDE SEQUENCE [LARGE SCALE GENOMIC DNA]</scope>
</reference>
<dbReference type="EMBL" id="LBPI01000002">
    <property type="protein sequence ID" value="KKP55292.1"/>
    <property type="molecule type" value="Genomic_DNA"/>
</dbReference>
<gene>
    <name evidence="1" type="ORF">UR47_C0002G0009</name>
</gene>
<protein>
    <recommendedName>
        <fullName evidence="3">Double zinc ribbon domain-containing protein</fullName>
    </recommendedName>
</protein>
<name>A0A0G0DIV1_9BACT</name>
<evidence type="ECO:0000313" key="2">
    <source>
        <dbReference type="Proteomes" id="UP000034488"/>
    </source>
</evidence>
<proteinExistence type="predicted"/>
<dbReference type="AlphaFoldDB" id="A0A0G0DIV1"/>